<dbReference type="SUPFAM" id="SSF81452">
    <property type="entry name" value="Cytochrome c oxidase subunit III-like"/>
    <property type="match status" value="1"/>
</dbReference>
<comment type="subcellular location">
    <subcellularLocation>
        <location evidence="1">Mitochondrion membrane</location>
        <topology evidence="1">Multi-pass membrane protein</topology>
    </subcellularLocation>
</comment>
<evidence type="ECO:0000256" key="9">
    <source>
        <dbReference type="SAM" id="Phobius"/>
    </source>
</evidence>
<evidence type="ECO:0000256" key="3">
    <source>
        <dbReference type="ARBA" id="ARBA00015944"/>
    </source>
</evidence>
<dbReference type="EMBL" id="KC164356">
    <property type="protein sequence ID" value="AGJ98107.1"/>
    <property type="molecule type" value="Genomic_DNA"/>
</dbReference>
<dbReference type="InterPro" id="IPR000298">
    <property type="entry name" value="Cyt_c_oxidase-like_su3"/>
</dbReference>
<feature type="transmembrane region" description="Helical" evidence="9">
    <location>
        <begin position="193"/>
        <end position="222"/>
    </location>
</feature>
<evidence type="ECO:0000313" key="11">
    <source>
        <dbReference type="EMBL" id="AGJ98107.1"/>
    </source>
</evidence>
<geneLocation type="mitochondrion" evidence="11"/>
<proteinExistence type="inferred from homology"/>
<dbReference type="FunFam" id="1.10.287.70:FF:000082">
    <property type="entry name" value="Cytochrome c oxidase subunit 3"/>
    <property type="match status" value="1"/>
</dbReference>
<dbReference type="InterPro" id="IPR033945">
    <property type="entry name" value="Cyt_c_oxase_su3_dom"/>
</dbReference>
<feature type="domain" description="Heme-copper oxidase subunit III family profile" evidence="10">
    <location>
        <begin position="4"/>
        <end position="263"/>
    </location>
</feature>
<name>S4UJS4_9GLOM</name>
<comment type="similarity">
    <text evidence="2 8">Belongs to the cytochrome c oxidase subunit 3 family.</text>
</comment>
<dbReference type="Pfam" id="PF00510">
    <property type="entry name" value="COX3"/>
    <property type="match status" value="1"/>
</dbReference>
<dbReference type="AlphaFoldDB" id="S4UJS4"/>
<feature type="transmembrane region" description="Helical" evidence="9">
    <location>
        <begin position="242"/>
        <end position="261"/>
    </location>
</feature>
<keyword evidence="6 9" id="KW-1133">Transmembrane helix</keyword>
<feature type="transmembrane region" description="Helical" evidence="9">
    <location>
        <begin position="161"/>
        <end position="181"/>
    </location>
</feature>
<keyword evidence="5" id="KW-1278">Translocase</keyword>
<gene>
    <name evidence="11" type="primary">cox3</name>
</gene>
<dbReference type="RefSeq" id="YP_008474725.1">
    <property type="nucleotide sequence ID" value="NC_022144.1"/>
</dbReference>
<evidence type="ECO:0000256" key="4">
    <source>
        <dbReference type="ARBA" id="ARBA00022692"/>
    </source>
</evidence>
<evidence type="ECO:0000256" key="7">
    <source>
        <dbReference type="ARBA" id="ARBA00023136"/>
    </source>
</evidence>
<dbReference type="GeneID" id="16694221"/>
<evidence type="ECO:0000256" key="2">
    <source>
        <dbReference type="ARBA" id="ARBA00010581"/>
    </source>
</evidence>
<dbReference type="FunFam" id="1.20.120.80:FF:000002">
    <property type="entry name" value="Cytochrome c oxidase subunit 3"/>
    <property type="match status" value="1"/>
</dbReference>
<dbReference type="CDD" id="cd01665">
    <property type="entry name" value="Cyt_c_Oxidase_III"/>
    <property type="match status" value="1"/>
</dbReference>
<organism evidence="11">
    <name type="scientific">Glomus cerebriforme</name>
    <dbReference type="NCBI Taxonomy" id="658196"/>
    <lineage>
        <taxon>Eukaryota</taxon>
        <taxon>Fungi</taxon>
        <taxon>Fungi incertae sedis</taxon>
        <taxon>Mucoromycota</taxon>
        <taxon>Glomeromycotina</taxon>
        <taxon>Glomeromycetes</taxon>
        <taxon>Glomerales</taxon>
        <taxon>Glomeraceae</taxon>
        <taxon>Glomus</taxon>
    </lineage>
</organism>
<keyword evidence="7 9" id="KW-0472">Membrane</keyword>
<accession>S4UJS4</accession>
<evidence type="ECO:0000256" key="1">
    <source>
        <dbReference type="ARBA" id="ARBA00004225"/>
    </source>
</evidence>
<reference evidence="11" key="1">
    <citation type="journal article" date="2013" name="Genome Biol. Evol.">
        <title>Mitochondrial genome rearrangements in Glomus species triggered by homologous recombination between distinct mtDNA haplotypes.</title>
        <authorList>
            <person name="Beaudet D."/>
            <person name="Terrat Y."/>
            <person name="Halary S."/>
            <person name="de la Providencia I.E."/>
            <person name="Hijri M."/>
        </authorList>
    </citation>
    <scope>NUCLEOTIDE SEQUENCE</scope>
</reference>
<dbReference type="Gene3D" id="1.10.287.70">
    <property type="match status" value="1"/>
</dbReference>
<dbReference type="InterPro" id="IPR024791">
    <property type="entry name" value="Cyt_c/ubiquinol_Oxase_su3"/>
</dbReference>
<keyword evidence="8 11" id="KW-0496">Mitochondrion</keyword>
<dbReference type="GO" id="GO:0006123">
    <property type="term" value="P:mitochondrial electron transport, cytochrome c to oxygen"/>
    <property type="evidence" value="ECO:0007669"/>
    <property type="project" value="UniProtKB-ARBA"/>
</dbReference>
<dbReference type="PROSITE" id="PS50253">
    <property type="entry name" value="COX3"/>
    <property type="match status" value="1"/>
</dbReference>
<dbReference type="InterPro" id="IPR013833">
    <property type="entry name" value="Cyt_c_oxidase_su3_a-hlx"/>
</dbReference>
<dbReference type="GO" id="GO:0031966">
    <property type="term" value="C:mitochondrial membrane"/>
    <property type="evidence" value="ECO:0007669"/>
    <property type="project" value="UniProtKB-SubCell"/>
</dbReference>
<comment type="function">
    <text evidence="8">Component of the cytochrome c oxidase, the last enzyme in the mitochondrial electron transport chain which drives oxidative phosphorylation. The respiratory chain contains 3 multisubunit complexes succinate dehydrogenase (complex II, CII), ubiquinol-cytochrome c oxidoreductase (cytochrome b-c1 complex, complex III, CIII) and cytochrome c oxidase (complex IV, CIV), that cooperate to transfer electrons derived from NADH and succinate to molecular oxygen, creating an electrochemical gradient over the inner membrane that drives transmembrane transport and the ATP synthase. Cytochrome c oxidase is the component of the respiratory chain that catalyzes the reduction of oxygen to water. Electrons originating from reduced cytochrome c in the intermembrane space (IMS) are transferred via the dinuclear copper A center (CU(A)) of subunit 2 and heme A of subunit 1 to the active site in subunit 1, a binuclear center (BNC) formed by heme A3 and copper B (CU(B)). The BNC reduces molecular oxygen to 2 water molecules using 4 electrons from cytochrome c in the IMS and 4 protons from the mitochondrial matrix.</text>
</comment>
<feature type="transmembrane region" description="Helical" evidence="9">
    <location>
        <begin position="81"/>
        <end position="104"/>
    </location>
</feature>
<dbReference type="GO" id="GO:0004129">
    <property type="term" value="F:cytochrome-c oxidase activity"/>
    <property type="evidence" value="ECO:0007669"/>
    <property type="project" value="InterPro"/>
</dbReference>
<dbReference type="PANTHER" id="PTHR11403:SF7">
    <property type="entry name" value="CYTOCHROME C OXIDASE SUBUNIT 3"/>
    <property type="match status" value="1"/>
</dbReference>
<sequence>MKFQPHPYHLVEPSPWPLAASIALLTTTVSAVCLFHGYGHGGVFLTIGLLAVLSTMGLWWADVIREGTFLGHHTVRVQRGLMIGIILFIVSEVFFFLSIFWAFFDSALAPTVELGCSWPPAGIQPIEPWELPLVNTVLLLSSGATVTWSHHSLIAGDRKNAILALVYTIVLALVFTGVQLYEYYNAPFTISDGAFGSCFFFGTGFHGGHVIIGTIFLAVALYRLINYHLTKHHHVGYEGGILYWHFVDVVWLFLYIFMYQWGGGEPPII</sequence>
<evidence type="ECO:0000256" key="8">
    <source>
        <dbReference type="RuleBase" id="RU003375"/>
    </source>
</evidence>
<keyword evidence="4 8" id="KW-0812">Transmembrane</keyword>
<evidence type="ECO:0000256" key="5">
    <source>
        <dbReference type="ARBA" id="ARBA00022967"/>
    </source>
</evidence>
<evidence type="ECO:0000256" key="6">
    <source>
        <dbReference type="ARBA" id="ARBA00022989"/>
    </source>
</evidence>
<feature type="transmembrane region" description="Helical" evidence="9">
    <location>
        <begin position="41"/>
        <end position="61"/>
    </location>
</feature>
<dbReference type="InterPro" id="IPR035973">
    <property type="entry name" value="Cyt_c_oxidase_su3-like_sf"/>
</dbReference>
<dbReference type="GO" id="GO:0045277">
    <property type="term" value="C:respiratory chain complex IV"/>
    <property type="evidence" value="ECO:0007669"/>
    <property type="project" value="UniProtKB-ARBA"/>
</dbReference>
<evidence type="ECO:0000259" key="10">
    <source>
        <dbReference type="PROSITE" id="PS50253"/>
    </source>
</evidence>
<dbReference type="PANTHER" id="PTHR11403">
    <property type="entry name" value="CYTOCHROME C OXIDASE SUBUNIT III"/>
    <property type="match status" value="1"/>
</dbReference>
<dbReference type="Gene3D" id="1.20.120.80">
    <property type="entry name" value="Cytochrome c oxidase, subunit III, four-helix bundle"/>
    <property type="match status" value="1"/>
</dbReference>
<protein>
    <recommendedName>
        <fullName evidence="3 8">Cytochrome c oxidase subunit 3</fullName>
    </recommendedName>
</protein>